<evidence type="ECO:0000313" key="2">
    <source>
        <dbReference type="EMBL" id="TDD65235.1"/>
    </source>
</evidence>
<keyword evidence="3" id="KW-1185">Reference proteome</keyword>
<dbReference type="InterPro" id="IPR029058">
    <property type="entry name" value="AB_hydrolase_fold"/>
</dbReference>
<proteinExistence type="predicted"/>
<feature type="non-terminal residue" evidence="2">
    <location>
        <position position="1"/>
    </location>
</feature>
<dbReference type="InterPro" id="IPR052897">
    <property type="entry name" value="Sec-Metab_Biosynth_Hydrolase"/>
</dbReference>
<keyword evidence="2" id="KW-0378">Hydrolase</keyword>
<gene>
    <name evidence="2" type="ORF">E1293_40570</name>
</gene>
<accession>A0A4R5A1E8</accession>
<comment type="caution">
    <text evidence="2">The sequence shown here is derived from an EMBL/GenBank/DDBJ whole genome shotgun (WGS) entry which is preliminary data.</text>
</comment>
<reference evidence="2 3" key="1">
    <citation type="submission" date="2019-03" db="EMBL/GenBank/DDBJ databases">
        <title>Draft genome sequences of novel Actinobacteria.</title>
        <authorList>
            <person name="Sahin N."/>
            <person name="Ay H."/>
            <person name="Saygin H."/>
        </authorList>
    </citation>
    <scope>NUCLEOTIDE SEQUENCE [LARGE SCALE GENOMIC DNA]</scope>
    <source>
        <strain evidence="2 3">DSM 45941</strain>
    </source>
</reference>
<dbReference type="PANTHER" id="PTHR37017:SF11">
    <property type="entry name" value="ESTERASE_LIPASE_THIOESTERASE DOMAIN-CONTAINING PROTEIN"/>
    <property type="match status" value="1"/>
</dbReference>
<dbReference type="RefSeq" id="WP_132204404.1">
    <property type="nucleotide sequence ID" value="NZ_SMKY01000341.1"/>
</dbReference>
<dbReference type="EMBL" id="SMKY01000341">
    <property type="protein sequence ID" value="TDD65235.1"/>
    <property type="molecule type" value="Genomic_DNA"/>
</dbReference>
<feature type="domain" description="AB hydrolase-1" evidence="1">
    <location>
        <begin position="4"/>
        <end position="196"/>
    </location>
</feature>
<protein>
    <submittedName>
        <fullName evidence="2">Alpha/beta hydrolase</fullName>
    </submittedName>
</protein>
<evidence type="ECO:0000259" key="1">
    <source>
        <dbReference type="Pfam" id="PF12697"/>
    </source>
</evidence>
<dbReference type="OrthoDB" id="9773549at2"/>
<sequence>GEVLRGRGHRALVVDLTGDGERDAAGYAEEVSAQLPGDVDAPVVVAHSGAGIILPAVARRLGARHQVWLAAFVPDGRRGLLAEVSAAPGEVFNLEWLGKDPTSDPVLATYFLFHDCDLETLQWALTTLRLFVPERPYQEPVGLAPEIPSTYVVCAADRTLRPEWCRRAAGDRLGGAVVEIDAGHCPHVSRPAETAALLERAANN</sequence>
<organism evidence="2 3">
    <name type="scientific">Actinomadura darangshiensis</name>
    <dbReference type="NCBI Taxonomy" id="705336"/>
    <lineage>
        <taxon>Bacteria</taxon>
        <taxon>Bacillati</taxon>
        <taxon>Actinomycetota</taxon>
        <taxon>Actinomycetes</taxon>
        <taxon>Streptosporangiales</taxon>
        <taxon>Thermomonosporaceae</taxon>
        <taxon>Actinomadura</taxon>
    </lineage>
</organism>
<dbReference type="Gene3D" id="3.40.50.1820">
    <property type="entry name" value="alpha/beta hydrolase"/>
    <property type="match status" value="1"/>
</dbReference>
<dbReference type="Pfam" id="PF12697">
    <property type="entry name" value="Abhydrolase_6"/>
    <property type="match status" value="1"/>
</dbReference>
<dbReference type="PANTHER" id="PTHR37017">
    <property type="entry name" value="AB HYDROLASE-1 DOMAIN-CONTAINING PROTEIN-RELATED"/>
    <property type="match status" value="1"/>
</dbReference>
<dbReference type="Proteomes" id="UP000295578">
    <property type="component" value="Unassembled WGS sequence"/>
</dbReference>
<dbReference type="AlphaFoldDB" id="A0A4R5A1E8"/>
<evidence type="ECO:0000313" key="3">
    <source>
        <dbReference type="Proteomes" id="UP000295578"/>
    </source>
</evidence>
<dbReference type="InterPro" id="IPR000073">
    <property type="entry name" value="AB_hydrolase_1"/>
</dbReference>
<name>A0A4R5A1E8_9ACTN</name>
<dbReference type="GO" id="GO:0016787">
    <property type="term" value="F:hydrolase activity"/>
    <property type="evidence" value="ECO:0007669"/>
    <property type="project" value="UniProtKB-KW"/>
</dbReference>
<dbReference type="SUPFAM" id="SSF53474">
    <property type="entry name" value="alpha/beta-Hydrolases"/>
    <property type="match status" value="1"/>
</dbReference>